<comment type="subcellular location">
    <subcellularLocation>
        <location evidence="1">Membrane</location>
        <topology evidence="1">Multi-pass membrane protein</topology>
    </subcellularLocation>
</comment>
<evidence type="ECO:0000256" key="3">
    <source>
        <dbReference type="ARBA" id="ARBA00022989"/>
    </source>
</evidence>
<evidence type="ECO:0000313" key="7">
    <source>
        <dbReference type="EMBL" id="QTA93904.1"/>
    </source>
</evidence>
<keyword evidence="2 5" id="KW-0812">Transmembrane</keyword>
<feature type="transmembrane region" description="Helical" evidence="5">
    <location>
        <begin position="230"/>
        <end position="246"/>
    </location>
</feature>
<dbReference type="AlphaFoldDB" id="A0A975BY25"/>
<evidence type="ECO:0000313" key="8">
    <source>
        <dbReference type="Proteomes" id="UP000663722"/>
    </source>
</evidence>
<feature type="transmembrane region" description="Helical" evidence="5">
    <location>
        <begin position="278"/>
        <end position="295"/>
    </location>
</feature>
<dbReference type="Proteomes" id="UP000663722">
    <property type="component" value="Chromosome"/>
</dbReference>
<dbReference type="RefSeq" id="WP_207680621.1">
    <property type="nucleotide sequence ID" value="NZ_CP061800.1"/>
</dbReference>
<evidence type="ECO:0000256" key="1">
    <source>
        <dbReference type="ARBA" id="ARBA00004141"/>
    </source>
</evidence>
<evidence type="ECO:0000256" key="4">
    <source>
        <dbReference type="ARBA" id="ARBA00023136"/>
    </source>
</evidence>
<evidence type="ECO:0000256" key="5">
    <source>
        <dbReference type="SAM" id="Phobius"/>
    </source>
</evidence>
<name>A0A975BY25_9BACT</name>
<feature type="transmembrane region" description="Helical" evidence="5">
    <location>
        <begin position="101"/>
        <end position="119"/>
    </location>
</feature>
<feature type="transmembrane region" description="Helical" evidence="5">
    <location>
        <begin position="68"/>
        <end position="89"/>
    </location>
</feature>
<keyword evidence="8" id="KW-1185">Reference proteome</keyword>
<feature type="transmembrane region" description="Helical" evidence="5">
    <location>
        <begin position="404"/>
        <end position="421"/>
    </location>
</feature>
<evidence type="ECO:0000259" key="6">
    <source>
        <dbReference type="Pfam" id="PF04932"/>
    </source>
</evidence>
<organism evidence="7 8">
    <name type="scientific">Desulfonema magnum</name>
    <dbReference type="NCBI Taxonomy" id="45655"/>
    <lineage>
        <taxon>Bacteria</taxon>
        <taxon>Pseudomonadati</taxon>
        <taxon>Thermodesulfobacteriota</taxon>
        <taxon>Desulfobacteria</taxon>
        <taxon>Desulfobacterales</taxon>
        <taxon>Desulfococcaceae</taxon>
        <taxon>Desulfonema</taxon>
    </lineage>
</organism>
<feature type="transmembrane region" description="Helical" evidence="5">
    <location>
        <begin position="156"/>
        <end position="173"/>
    </location>
</feature>
<reference evidence="7" key="1">
    <citation type="journal article" date="2021" name="Microb. Physiol.">
        <title>Proteogenomic Insights into the Physiology of Marine, Sulfate-Reducing, Filamentous Desulfonema limicola and Desulfonema magnum.</title>
        <authorList>
            <person name="Schnaars V."/>
            <person name="Wohlbrand L."/>
            <person name="Scheve S."/>
            <person name="Hinrichs C."/>
            <person name="Reinhardt R."/>
            <person name="Rabus R."/>
        </authorList>
    </citation>
    <scope>NUCLEOTIDE SEQUENCE</scope>
    <source>
        <strain evidence="7">4be13</strain>
    </source>
</reference>
<keyword evidence="3 5" id="KW-1133">Transmembrane helix</keyword>
<dbReference type="PANTHER" id="PTHR37422">
    <property type="entry name" value="TEICHURONIC ACID BIOSYNTHESIS PROTEIN TUAE"/>
    <property type="match status" value="1"/>
</dbReference>
<proteinExistence type="predicted"/>
<dbReference type="EMBL" id="CP061800">
    <property type="protein sequence ID" value="QTA93904.1"/>
    <property type="molecule type" value="Genomic_DNA"/>
</dbReference>
<protein>
    <submittedName>
        <fullName evidence="7">O-antigen polymerase</fullName>
    </submittedName>
</protein>
<evidence type="ECO:0000256" key="2">
    <source>
        <dbReference type="ARBA" id="ARBA00022692"/>
    </source>
</evidence>
<feature type="transmembrane region" description="Helical" evidence="5">
    <location>
        <begin position="364"/>
        <end position="384"/>
    </location>
</feature>
<dbReference type="Pfam" id="PF04932">
    <property type="entry name" value="Wzy_C"/>
    <property type="match status" value="1"/>
</dbReference>
<feature type="transmembrane region" description="Helical" evidence="5">
    <location>
        <begin position="125"/>
        <end position="144"/>
    </location>
</feature>
<dbReference type="InterPro" id="IPR051533">
    <property type="entry name" value="WaaL-like"/>
</dbReference>
<feature type="transmembrane region" description="Helical" evidence="5">
    <location>
        <begin position="427"/>
        <end position="443"/>
    </location>
</feature>
<gene>
    <name evidence="7" type="ORF">dnm_100120</name>
</gene>
<dbReference type="GO" id="GO:0016020">
    <property type="term" value="C:membrane"/>
    <property type="evidence" value="ECO:0007669"/>
    <property type="project" value="UniProtKB-SubCell"/>
</dbReference>
<dbReference type="KEGG" id="dmm:dnm_100120"/>
<sequence length="451" mass="50962">MSAQKNYIIQETAPYLHERTRNFSSKIKKENIKRRSVSSAKSPLADMTRYALCVLLIFTPLARASVQGWAICVIHIVTLTALTPFLLDMNLTGKWRWIRTSLDKPILALLVLAVLSAVFSTHRHTSFRALTLLVNYIVVFYLIIHTIRSRTQFRQLVCIIIGMAVFISVFGFLKMSGISPFPWWNYTDLSQNTLRLTSVFGNPDHLAGYMEMALPLILGLFLKDYKGGKLLLMTYLTIIMLTALILSLSRGGWIGSLTSLVFMSVMLLRSRHFKHKKILISLIVGLLAVALIVLFNTPVVKRFRTIVEQEEMSINSRITAWKGVVKMVNNHPLTGIGPGNFGTVFTQYQPPGLGKHFRMAHNDYLHFISELGIFFIPVLIWMMIAFYRRGFRKLKSRSRQTRGIALGAMSGVTAILVHSMADFNLHIPSNALLFTILVAMVAAPRKTKCNV</sequence>
<keyword evidence="4 5" id="KW-0472">Membrane</keyword>
<dbReference type="PANTHER" id="PTHR37422:SF13">
    <property type="entry name" value="LIPOPOLYSACCHARIDE BIOSYNTHESIS PROTEIN PA4999-RELATED"/>
    <property type="match status" value="1"/>
</dbReference>
<accession>A0A975BY25</accession>
<feature type="domain" description="O-antigen ligase-related" evidence="6">
    <location>
        <begin position="237"/>
        <end position="374"/>
    </location>
</feature>
<dbReference type="InterPro" id="IPR007016">
    <property type="entry name" value="O-antigen_ligase-rel_domated"/>
</dbReference>